<name>A0A839U9L6_9HYPH</name>
<dbReference type="EMBL" id="JACHXN010000009">
    <property type="protein sequence ID" value="MBB3146644.1"/>
    <property type="molecule type" value="Genomic_DNA"/>
</dbReference>
<evidence type="ECO:0000313" key="1">
    <source>
        <dbReference type="EMBL" id="MBB3146644.1"/>
    </source>
</evidence>
<organism evidence="1 2">
    <name type="scientific">Phyllobacterium trifolii</name>
    <dbReference type="NCBI Taxonomy" id="300193"/>
    <lineage>
        <taxon>Bacteria</taxon>
        <taxon>Pseudomonadati</taxon>
        <taxon>Pseudomonadota</taxon>
        <taxon>Alphaproteobacteria</taxon>
        <taxon>Hyphomicrobiales</taxon>
        <taxon>Phyllobacteriaceae</taxon>
        <taxon>Phyllobacterium</taxon>
    </lineage>
</organism>
<dbReference type="AlphaFoldDB" id="A0A839U9L6"/>
<gene>
    <name evidence="1" type="ORF">FHS21_003060</name>
</gene>
<evidence type="ECO:0000313" key="2">
    <source>
        <dbReference type="Proteomes" id="UP000554520"/>
    </source>
</evidence>
<proteinExistence type="predicted"/>
<keyword evidence="2" id="KW-1185">Reference proteome</keyword>
<comment type="caution">
    <text evidence="1">The sequence shown here is derived from an EMBL/GenBank/DDBJ whole genome shotgun (WGS) entry which is preliminary data.</text>
</comment>
<accession>A0A839U9L6</accession>
<sequence length="69" mass="7778">MIVEGDDAIRHVDVVPPETFVWNNPLPIKSFERGALKEGTRKDVTRAVTEEDAVWKHPSFFGVFLDPGL</sequence>
<reference evidence="1 2" key="1">
    <citation type="submission" date="2020-08" db="EMBL/GenBank/DDBJ databases">
        <title>Genomic Encyclopedia of Type Strains, Phase III (KMG-III): the genomes of soil and plant-associated and newly described type strains.</title>
        <authorList>
            <person name="Whitman W."/>
        </authorList>
    </citation>
    <scope>NUCLEOTIDE SEQUENCE [LARGE SCALE GENOMIC DNA]</scope>
    <source>
        <strain evidence="1 2">CECT 7015</strain>
    </source>
</reference>
<protein>
    <submittedName>
        <fullName evidence="1">Uncharacterized protein</fullName>
    </submittedName>
</protein>
<dbReference type="Proteomes" id="UP000554520">
    <property type="component" value="Unassembled WGS sequence"/>
</dbReference>